<protein>
    <submittedName>
        <fullName evidence="1">Unannotated protein</fullName>
    </submittedName>
</protein>
<dbReference type="EMBL" id="CAEUNJ010000177">
    <property type="protein sequence ID" value="CAB4373144.1"/>
    <property type="molecule type" value="Genomic_DNA"/>
</dbReference>
<reference evidence="1" key="1">
    <citation type="submission" date="2020-05" db="EMBL/GenBank/DDBJ databases">
        <authorList>
            <person name="Chiriac C."/>
            <person name="Salcher M."/>
            <person name="Ghai R."/>
            <person name="Kavagutti S V."/>
        </authorList>
    </citation>
    <scope>NUCLEOTIDE SEQUENCE</scope>
</reference>
<organism evidence="1">
    <name type="scientific">freshwater metagenome</name>
    <dbReference type="NCBI Taxonomy" id="449393"/>
    <lineage>
        <taxon>unclassified sequences</taxon>
        <taxon>metagenomes</taxon>
        <taxon>ecological metagenomes</taxon>
    </lineage>
</organism>
<sequence length="80" mass="9252">MQFDFKRPCRTQRHLHFFRGSFTQSEAVFLLDVVDDRSIDCVASDPRGLRRNYATKRDNGNFGRAAADIDDHVSSGFLNW</sequence>
<proteinExistence type="predicted"/>
<gene>
    <name evidence="1" type="ORF">UFOPK4201_02203</name>
</gene>
<dbReference type="AlphaFoldDB" id="A0A6J6AR19"/>
<evidence type="ECO:0000313" key="1">
    <source>
        <dbReference type="EMBL" id="CAB4373144.1"/>
    </source>
</evidence>
<accession>A0A6J6AR19</accession>
<name>A0A6J6AR19_9ZZZZ</name>